<keyword evidence="2" id="KW-1185">Reference proteome</keyword>
<protein>
    <submittedName>
        <fullName evidence="1">Uncharacterized protein</fullName>
    </submittedName>
</protein>
<organism evidence="1 2">
    <name type="scientific">Xylaria curta</name>
    <dbReference type="NCBI Taxonomy" id="42375"/>
    <lineage>
        <taxon>Eukaryota</taxon>
        <taxon>Fungi</taxon>
        <taxon>Dikarya</taxon>
        <taxon>Ascomycota</taxon>
        <taxon>Pezizomycotina</taxon>
        <taxon>Sordariomycetes</taxon>
        <taxon>Xylariomycetidae</taxon>
        <taxon>Xylariales</taxon>
        <taxon>Xylariaceae</taxon>
        <taxon>Xylaria</taxon>
    </lineage>
</organism>
<gene>
    <name evidence="1" type="ORF">NUW58_g8028</name>
</gene>
<evidence type="ECO:0000313" key="2">
    <source>
        <dbReference type="Proteomes" id="UP001143856"/>
    </source>
</evidence>
<name>A0ACC1NBH8_9PEZI</name>
<sequence>MLNDIFNSVTGGADDNEDVAELVVTALGSSGTHYICWKTSSGEYRQRSHGLPTRLQEWLFPPNGTTRDFATLQVVLLGGNGFLASDKDGEIRNDGASTLKELRRTHTFHEDSASSSTRQQRRLSRGRDLEQSLDRPRASTLPATLSRENVIATKQLRPLLSHSRTPSVDKPRLGPSVPVALRRQSRASPIRPISIGPSHHVELEVLKEQPTPRPSVTPQNSLTPRHDITRYNGPERREEGDVKWAQQTPIAYHRPSYADSSTQTEPEPEPTPEPTPVPAPEVVSDHACPECGRRLQDSNAVRDSVASFDVDSKLSMSYTNSRRSSIDTGITRPDSECYEQDEQEWAEPPPMLTNPIVMGRMWDYFKSPHYVLGQAIGPQGWG</sequence>
<evidence type="ECO:0000313" key="1">
    <source>
        <dbReference type="EMBL" id="KAJ2976670.1"/>
    </source>
</evidence>
<reference evidence="1" key="1">
    <citation type="submission" date="2022-10" db="EMBL/GenBank/DDBJ databases">
        <title>Genome Sequence of Xylaria curta.</title>
        <authorList>
            <person name="Buettner E."/>
        </authorList>
    </citation>
    <scope>NUCLEOTIDE SEQUENCE</scope>
    <source>
        <strain evidence="1">Babe10</strain>
    </source>
</reference>
<proteinExistence type="predicted"/>
<accession>A0ACC1NBH8</accession>
<comment type="caution">
    <text evidence="1">The sequence shown here is derived from an EMBL/GenBank/DDBJ whole genome shotgun (WGS) entry which is preliminary data.</text>
</comment>
<dbReference type="EMBL" id="JAPDGR010002278">
    <property type="protein sequence ID" value="KAJ2976670.1"/>
    <property type="molecule type" value="Genomic_DNA"/>
</dbReference>
<dbReference type="Proteomes" id="UP001143856">
    <property type="component" value="Unassembled WGS sequence"/>
</dbReference>